<dbReference type="OrthoDB" id="10465016at2759"/>
<gene>
    <name evidence="1" type="ORF">PanWU01x14_089380</name>
</gene>
<sequence>TPHIPPLSSRMNEWLTLPKGWVKLNFDVPMGSNMMMLSSVARDQNGLVLFAITS</sequence>
<dbReference type="EMBL" id="JXTB01000057">
    <property type="protein sequence ID" value="PON69215.1"/>
    <property type="molecule type" value="Genomic_DNA"/>
</dbReference>
<reference evidence="2" key="1">
    <citation type="submission" date="2016-06" db="EMBL/GenBank/DDBJ databases">
        <title>Parallel loss of symbiosis genes in relatives of nitrogen-fixing non-legume Parasponia.</title>
        <authorList>
            <person name="Van Velzen R."/>
            <person name="Holmer R."/>
            <person name="Bu F."/>
            <person name="Rutten L."/>
            <person name="Van Zeijl A."/>
            <person name="Liu W."/>
            <person name="Santuari L."/>
            <person name="Cao Q."/>
            <person name="Sharma T."/>
            <person name="Shen D."/>
            <person name="Roswanjaya Y."/>
            <person name="Wardhani T."/>
            <person name="Kalhor M.S."/>
            <person name="Jansen J."/>
            <person name="Van den Hoogen J."/>
            <person name="Gungor B."/>
            <person name="Hartog M."/>
            <person name="Hontelez J."/>
            <person name="Verver J."/>
            <person name="Yang W.-C."/>
            <person name="Schijlen E."/>
            <person name="Repin R."/>
            <person name="Schilthuizen M."/>
            <person name="Schranz E."/>
            <person name="Heidstra R."/>
            <person name="Miyata K."/>
            <person name="Fedorova E."/>
            <person name="Kohlen W."/>
            <person name="Bisseling T."/>
            <person name="Smit S."/>
            <person name="Geurts R."/>
        </authorList>
    </citation>
    <scope>NUCLEOTIDE SEQUENCE [LARGE SCALE GENOMIC DNA]</scope>
    <source>
        <strain evidence="2">cv. WU1-14</strain>
    </source>
</reference>
<keyword evidence="2" id="KW-1185">Reference proteome</keyword>
<proteinExistence type="predicted"/>
<protein>
    <submittedName>
        <fullName evidence="1">Uncharacterized protein</fullName>
    </submittedName>
</protein>
<evidence type="ECO:0000313" key="2">
    <source>
        <dbReference type="Proteomes" id="UP000237105"/>
    </source>
</evidence>
<dbReference type="Proteomes" id="UP000237105">
    <property type="component" value="Unassembled WGS sequence"/>
</dbReference>
<accession>A0A2P5D7E9</accession>
<comment type="caution">
    <text evidence="1">The sequence shown here is derived from an EMBL/GenBank/DDBJ whole genome shotgun (WGS) entry which is preliminary data.</text>
</comment>
<evidence type="ECO:0000313" key="1">
    <source>
        <dbReference type="EMBL" id="PON69215.1"/>
    </source>
</evidence>
<dbReference type="AlphaFoldDB" id="A0A2P5D7E9"/>
<feature type="non-terminal residue" evidence="1">
    <location>
        <position position="1"/>
    </location>
</feature>
<organism evidence="1 2">
    <name type="scientific">Parasponia andersonii</name>
    <name type="common">Sponia andersonii</name>
    <dbReference type="NCBI Taxonomy" id="3476"/>
    <lineage>
        <taxon>Eukaryota</taxon>
        <taxon>Viridiplantae</taxon>
        <taxon>Streptophyta</taxon>
        <taxon>Embryophyta</taxon>
        <taxon>Tracheophyta</taxon>
        <taxon>Spermatophyta</taxon>
        <taxon>Magnoliopsida</taxon>
        <taxon>eudicotyledons</taxon>
        <taxon>Gunneridae</taxon>
        <taxon>Pentapetalae</taxon>
        <taxon>rosids</taxon>
        <taxon>fabids</taxon>
        <taxon>Rosales</taxon>
        <taxon>Cannabaceae</taxon>
        <taxon>Parasponia</taxon>
    </lineage>
</organism>
<name>A0A2P5D7E9_PARAD</name>